<dbReference type="HOGENOM" id="CLU_731134_0_0_9"/>
<dbReference type="InterPro" id="IPR051706">
    <property type="entry name" value="Glycosyltransferase_domain"/>
</dbReference>
<dbReference type="Gene3D" id="3.90.550.20">
    <property type="match status" value="1"/>
</dbReference>
<dbReference type="OrthoDB" id="9802987at2"/>
<dbReference type="SUPFAM" id="SSF53448">
    <property type="entry name" value="Nucleotide-diphospho-sugar transferases"/>
    <property type="match status" value="1"/>
</dbReference>
<evidence type="ECO:0008006" key="4">
    <source>
        <dbReference type="Google" id="ProtNLM"/>
    </source>
</evidence>
<dbReference type="Pfam" id="PF04488">
    <property type="entry name" value="Gly_transf_sug"/>
    <property type="match status" value="1"/>
</dbReference>
<protein>
    <recommendedName>
        <fullName evidence="4">Alpha 1,4-glycosyltransferase domain-containing protein</fullName>
    </recommendedName>
</protein>
<dbReference type="Proteomes" id="UP000012589">
    <property type="component" value="Unassembled WGS sequence"/>
</dbReference>
<dbReference type="PANTHER" id="PTHR32385">
    <property type="entry name" value="MANNOSYL PHOSPHORYLINOSITOL CERAMIDE SYNTHASE"/>
    <property type="match status" value="1"/>
</dbReference>
<dbReference type="PANTHER" id="PTHR32385:SF15">
    <property type="entry name" value="INOSITOL PHOSPHOCERAMIDE MANNOSYLTRANSFERASE 1"/>
    <property type="match status" value="1"/>
</dbReference>
<dbReference type="STRING" id="1235802.C823_01196"/>
<dbReference type="eggNOG" id="COG3774">
    <property type="taxonomic scope" value="Bacteria"/>
</dbReference>
<sequence>MQLGGGSFEEMASDIKMHSRKIVLFGVGVIGSSITPAILNNLGLINKVECCIDNDSLKWGKTIDLGENKVKIYSPDILDKLVANIAVFVNISRYAEALEQLEQMDCTKTMICYIMPMMCITNFHNYGGKGVLQTSKKPVIPKKIHYMWLGGGTLPKNLQMCVESWRKYCPDYEIIKWDESNYDVKKSVYMDQAYQYEKYGYVPDYARIDILYHHGGIYMDTDVEVIRNLDDMLYQEAFCSVEKWQVLNFGGCSGAIPKHPALKRFLQAWKQRRFINEEGSADILSSGFLDTRVAMDCGYVLNGQNQTILGMNIYTYDYFHPYDYMSGKMELTDDTYAIHHFNGGWLDERAKLATQRTRSKYESLCHRIQQTKELNL</sequence>
<evidence type="ECO:0000313" key="2">
    <source>
        <dbReference type="EMBL" id="EMZ33915.1"/>
    </source>
</evidence>
<keyword evidence="3" id="KW-1185">Reference proteome</keyword>
<evidence type="ECO:0000313" key="3">
    <source>
        <dbReference type="Proteomes" id="UP000012589"/>
    </source>
</evidence>
<dbReference type="AlphaFoldDB" id="N2B687"/>
<dbReference type="PATRIC" id="fig|1235802.3.peg.1282"/>
<gene>
    <name evidence="2" type="ORF">C823_01196</name>
</gene>
<name>N2B687_9FIRM</name>
<organism evidence="2 3">
    <name type="scientific">Eubacterium plexicaudatum ASF492</name>
    <dbReference type="NCBI Taxonomy" id="1235802"/>
    <lineage>
        <taxon>Bacteria</taxon>
        <taxon>Bacillati</taxon>
        <taxon>Bacillota</taxon>
        <taxon>Clostridia</taxon>
        <taxon>Eubacteriales</taxon>
        <taxon>Eubacteriaceae</taxon>
        <taxon>Eubacterium</taxon>
    </lineage>
</organism>
<dbReference type="GO" id="GO:0051999">
    <property type="term" value="P:mannosyl-inositol phosphorylceramide biosynthetic process"/>
    <property type="evidence" value="ECO:0007669"/>
    <property type="project" value="TreeGrafter"/>
</dbReference>
<dbReference type="GO" id="GO:0000030">
    <property type="term" value="F:mannosyltransferase activity"/>
    <property type="evidence" value="ECO:0007669"/>
    <property type="project" value="TreeGrafter"/>
</dbReference>
<dbReference type="InterPro" id="IPR029044">
    <property type="entry name" value="Nucleotide-diphossugar_trans"/>
</dbReference>
<dbReference type="EMBL" id="AQFT01000038">
    <property type="protein sequence ID" value="EMZ33915.1"/>
    <property type="molecule type" value="Genomic_DNA"/>
</dbReference>
<dbReference type="Gene3D" id="3.40.50.720">
    <property type="entry name" value="NAD(P)-binding Rossmann-like Domain"/>
    <property type="match status" value="1"/>
</dbReference>
<accession>N2B687</accession>
<reference evidence="2 3" key="1">
    <citation type="journal article" date="2014" name="Genome Announc.">
        <title>Draft genome sequences of the altered schaedler flora, a defined bacterial community from gnotobiotic mice.</title>
        <authorList>
            <person name="Wannemuehler M.J."/>
            <person name="Overstreet A.M."/>
            <person name="Ward D.V."/>
            <person name="Phillips G.J."/>
        </authorList>
    </citation>
    <scope>NUCLEOTIDE SEQUENCE [LARGE SCALE GENOMIC DNA]</scope>
    <source>
        <strain evidence="2 3">ASF492</strain>
    </source>
</reference>
<keyword evidence="1" id="KW-0808">Transferase</keyword>
<comment type="caution">
    <text evidence="2">The sequence shown here is derived from an EMBL/GenBank/DDBJ whole genome shotgun (WGS) entry which is preliminary data.</text>
</comment>
<evidence type="ECO:0000256" key="1">
    <source>
        <dbReference type="ARBA" id="ARBA00022679"/>
    </source>
</evidence>
<proteinExistence type="predicted"/>
<dbReference type="GO" id="GO:0016020">
    <property type="term" value="C:membrane"/>
    <property type="evidence" value="ECO:0007669"/>
    <property type="project" value="GOC"/>
</dbReference>
<dbReference type="InterPro" id="IPR007577">
    <property type="entry name" value="GlycoTrfase_DXD_sugar-bd_CS"/>
</dbReference>